<feature type="compositionally biased region" description="Basic residues" evidence="1">
    <location>
        <begin position="158"/>
        <end position="169"/>
    </location>
</feature>
<evidence type="ECO:0000313" key="2">
    <source>
        <dbReference type="EMBL" id="CAA9432546.1"/>
    </source>
</evidence>
<name>A0A6J4Q3W4_9ACTN</name>
<reference evidence="2" key="1">
    <citation type="submission" date="2020-02" db="EMBL/GenBank/DDBJ databases">
        <authorList>
            <person name="Meier V. D."/>
        </authorList>
    </citation>
    <scope>NUCLEOTIDE SEQUENCE</scope>
    <source>
        <strain evidence="2">AVDCRST_MAG78</strain>
    </source>
</reference>
<proteinExistence type="predicted"/>
<feature type="compositionally biased region" description="Basic and acidic residues" evidence="1">
    <location>
        <begin position="135"/>
        <end position="145"/>
    </location>
</feature>
<accession>A0A6J4Q3W4</accession>
<feature type="non-terminal residue" evidence="2">
    <location>
        <position position="169"/>
    </location>
</feature>
<feature type="region of interest" description="Disordered" evidence="1">
    <location>
        <begin position="1"/>
        <end position="74"/>
    </location>
</feature>
<protein>
    <submittedName>
        <fullName evidence="2">DNA protection during starvation protein</fullName>
    </submittedName>
</protein>
<feature type="region of interest" description="Disordered" evidence="1">
    <location>
        <begin position="95"/>
        <end position="169"/>
    </location>
</feature>
<dbReference type="EMBL" id="CADCVB010000118">
    <property type="protein sequence ID" value="CAA9432546.1"/>
    <property type="molecule type" value="Genomic_DNA"/>
</dbReference>
<feature type="non-terminal residue" evidence="2">
    <location>
        <position position="1"/>
    </location>
</feature>
<evidence type="ECO:0000256" key="1">
    <source>
        <dbReference type="SAM" id="MobiDB-lite"/>
    </source>
</evidence>
<sequence length="169" mass="18052">GGRTRSRGHPLRGQGPEARGDHRTPEAGVLRRTRDGNELRHGLHQPGRGQGAGDKGVPRRGHPGGAPARPAVCSEDQGTLWYGAGLTGLQGRADPLAAARRADGRGELHQGRHRRGDQGDRALHEDRGNHRRGRPRDAGHGDSHPARRAGTPPPLRRLPARVRGRGAGL</sequence>
<feature type="compositionally biased region" description="Basic residues" evidence="1">
    <location>
        <begin position="1"/>
        <end position="10"/>
    </location>
</feature>
<dbReference type="AlphaFoldDB" id="A0A6J4Q3W4"/>
<feature type="compositionally biased region" description="Basic and acidic residues" evidence="1">
    <location>
        <begin position="32"/>
        <end position="41"/>
    </location>
</feature>
<feature type="compositionally biased region" description="Basic and acidic residues" evidence="1">
    <location>
        <begin position="100"/>
        <end position="128"/>
    </location>
</feature>
<gene>
    <name evidence="2" type="ORF">AVDCRST_MAG78-1794</name>
</gene>
<organism evidence="2">
    <name type="scientific">uncultured Rubrobacteraceae bacterium</name>
    <dbReference type="NCBI Taxonomy" id="349277"/>
    <lineage>
        <taxon>Bacteria</taxon>
        <taxon>Bacillati</taxon>
        <taxon>Actinomycetota</taxon>
        <taxon>Rubrobacteria</taxon>
        <taxon>Rubrobacterales</taxon>
        <taxon>Rubrobacteraceae</taxon>
        <taxon>environmental samples</taxon>
    </lineage>
</organism>